<dbReference type="InterPro" id="IPR051678">
    <property type="entry name" value="AGP_Transferase"/>
</dbReference>
<sequence length="518" mass="58854">MSGSDSSLRRVVDKTRRVMRARRKHTMLRGTSTASSMEDIAEDQHFPINLEALRHAVSRFFGRACISCSKLTDGGFHSIYVLQLEEDITDDPDLPVEVIARVALPTFSHDKMESEAATKLYIRARTNVPVPKIHFWDSDPDNPVGAEYMVVERVPGESAADVWDTFSKDQKSFVMEQLAGHISEVFNLRIESIGSLYVHKDHLKRAWKKSMKLFDKDVDDDATEFEVGPVVCTLYCSDPEDEFPRSHVKNPNRGPFKSAGEWLSSILEYELAFTQEHHEEALEESVLLKTPPDSNTAVDVDSAQSKGRRQRQLEFARISLSSLMDLAKSYCGPAVDGPQGHLSTQFSLLHHDFQLSNLQVDPQTAQILGILDWEATHSTPLWACARLPNWLAVTSPLPEQDEDVKPSIRFGGDEDTAPRISRCSTRPAVSAADYEEAAELRKVFLEHVCPEWREAYEVGRDWQQFQEICCLNWMSWTEPCMRERIDLYREQAMYHPGVPLNEQEVENRIRGSKNISVS</sequence>
<keyword evidence="2" id="KW-1185">Reference proteome</keyword>
<organism evidence="1 2">
    <name type="scientific">Schizopora paradoxa</name>
    <dbReference type="NCBI Taxonomy" id="27342"/>
    <lineage>
        <taxon>Eukaryota</taxon>
        <taxon>Fungi</taxon>
        <taxon>Dikarya</taxon>
        <taxon>Basidiomycota</taxon>
        <taxon>Agaricomycotina</taxon>
        <taxon>Agaricomycetes</taxon>
        <taxon>Hymenochaetales</taxon>
        <taxon>Schizoporaceae</taxon>
        <taxon>Schizopora</taxon>
    </lineage>
</organism>
<name>A0A0H2SKQ7_9AGAM</name>
<dbReference type="InParanoid" id="A0A0H2SKQ7"/>
<reference evidence="1 2" key="1">
    <citation type="submission" date="2015-04" db="EMBL/GenBank/DDBJ databases">
        <title>Complete genome sequence of Schizopora paradoxa KUC8140, a cosmopolitan wood degrader in East Asia.</title>
        <authorList>
            <consortium name="DOE Joint Genome Institute"/>
            <person name="Min B."/>
            <person name="Park H."/>
            <person name="Jang Y."/>
            <person name="Kim J.-J."/>
            <person name="Kim K.H."/>
            <person name="Pangilinan J."/>
            <person name="Lipzen A."/>
            <person name="Riley R."/>
            <person name="Grigoriev I.V."/>
            <person name="Spatafora J.W."/>
            <person name="Choi I.-G."/>
        </authorList>
    </citation>
    <scope>NUCLEOTIDE SEQUENCE [LARGE SCALE GENOMIC DNA]</scope>
    <source>
        <strain evidence="1 2">KUC8140</strain>
    </source>
</reference>
<dbReference type="InterPro" id="IPR011009">
    <property type="entry name" value="Kinase-like_dom_sf"/>
</dbReference>
<dbReference type="Gene3D" id="3.90.1200.10">
    <property type="match status" value="1"/>
</dbReference>
<dbReference type="EMBL" id="KQ085902">
    <property type="protein sequence ID" value="KLO17666.1"/>
    <property type="molecule type" value="Genomic_DNA"/>
</dbReference>
<evidence type="ECO:0000313" key="1">
    <source>
        <dbReference type="EMBL" id="KLO17666.1"/>
    </source>
</evidence>
<dbReference type="OrthoDB" id="10003767at2759"/>
<proteinExistence type="predicted"/>
<gene>
    <name evidence="1" type="ORF">SCHPADRAFT_900408</name>
</gene>
<dbReference type="PANTHER" id="PTHR21310:SF13">
    <property type="entry name" value="AMINOGLYCOSIDE PHOSPHOTRANSFERASE DOMAIN-CONTAINING PROTEIN"/>
    <property type="match status" value="1"/>
</dbReference>
<dbReference type="AlphaFoldDB" id="A0A0H2SKQ7"/>
<protein>
    <submittedName>
        <fullName evidence="1">Uncharacterized protein</fullName>
    </submittedName>
</protein>
<dbReference type="PANTHER" id="PTHR21310">
    <property type="entry name" value="AMINOGLYCOSIDE PHOSPHOTRANSFERASE-RELATED-RELATED"/>
    <property type="match status" value="1"/>
</dbReference>
<dbReference type="SUPFAM" id="SSF56112">
    <property type="entry name" value="Protein kinase-like (PK-like)"/>
    <property type="match status" value="1"/>
</dbReference>
<accession>A0A0H2SKQ7</accession>
<dbReference type="Proteomes" id="UP000053477">
    <property type="component" value="Unassembled WGS sequence"/>
</dbReference>
<evidence type="ECO:0000313" key="2">
    <source>
        <dbReference type="Proteomes" id="UP000053477"/>
    </source>
</evidence>
<dbReference type="STRING" id="27342.A0A0H2SKQ7"/>